<keyword evidence="1" id="KW-0732">Signal</keyword>
<feature type="chain" id="PRO_5010530297" evidence="1">
    <location>
        <begin position="22"/>
        <end position="534"/>
    </location>
</feature>
<dbReference type="AlphaFoldDB" id="A0A1T5E7W0"/>
<dbReference type="InterPro" id="IPR007484">
    <property type="entry name" value="Peptidase_M28"/>
</dbReference>
<dbReference type="RefSeq" id="WP_139377485.1">
    <property type="nucleotide sequence ID" value="NZ_FUYR01000003.1"/>
</dbReference>
<dbReference type="GO" id="GO:0006508">
    <property type="term" value="P:proteolysis"/>
    <property type="evidence" value="ECO:0007669"/>
    <property type="project" value="InterPro"/>
</dbReference>
<keyword evidence="4" id="KW-1185">Reference proteome</keyword>
<dbReference type="PANTHER" id="PTHR12147:SF26">
    <property type="entry name" value="PEPTIDASE M28 DOMAIN-CONTAINING PROTEIN"/>
    <property type="match status" value="1"/>
</dbReference>
<reference evidence="4" key="1">
    <citation type="submission" date="2017-02" db="EMBL/GenBank/DDBJ databases">
        <authorList>
            <person name="Varghese N."/>
            <person name="Submissions S."/>
        </authorList>
    </citation>
    <scope>NUCLEOTIDE SEQUENCE [LARGE SCALE GENOMIC DNA]</scope>
    <source>
        <strain evidence="4">DSM 22385</strain>
    </source>
</reference>
<keyword evidence="3" id="KW-0121">Carboxypeptidase</keyword>
<evidence type="ECO:0000313" key="3">
    <source>
        <dbReference type="EMBL" id="SKB80087.1"/>
    </source>
</evidence>
<feature type="signal peptide" evidence="1">
    <location>
        <begin position="1"/>
        <end position="21"/>
    </location>
</feature>
<keyword evidence="3" id="KW-0378">Hydrolase</keyword>
<dbReference type="PANTHER" id="PTHR12147">
    <property type="entry name" value="METALLOPEPTIDASE M28 FAMILY MEMBER"/>
    <property type="match status" value="1"/>
</dbReference>
<feature type="domain" description="Peptidase M28" evidence="2">
    <location>
        <begin position="293"/>
        <end position="508"/>
    </location>
</feature>
<dbReference type="GO" id="GO:0008235">
    <property type="term" value="F:metalloexopeptidase activity"/>
    <property type="evidence" value="ECO:0007669"/>
    <property type="project" value="InterPro"/>
</dbReference>
<evidence type="ECO:0000313" key="4">
    <source>
        <dbReference type="Proteomes" id="UP000189981"/>
    </source>
</evidence>
<evidence type="ECO:0000259" key="2">
    <source>
        <dbReference type="Pfam" id="PF04389"/>
    </source>
</evidence>
<proteinExistence type="predicted"/>
<dbReference type="EMBL" id="FUYR01000003">
    <property type="protein sequence ID" value="SKB80087.1"/>
    <property type="molecule type" value="Genomic_DNA"/>
</dbReference>
<protein>
    <submittedName>
        <fullName evidence="3">Zn-dependent amino-or carboxypeptidase, M28 family</fullName>
    </submittedName>
</protein>
<dbReference type="Gene3D" id="3.40.630.10">
    <property type="entry name" value="Zn peptidases"/>
    <property type="match status" value="2"/>
</dbReference>
<dbReference type="Proteomes" id="UP000189981">
    <property type="component" value="Unassembled WGS sequence"/>
</dbReference>
<dbReference type="OrthoDB" id="9764939at2"/>
<dbReference type="STRING" id="572036.SAMN05661099_2781"/>
<sequence>MNIKQSLWAVLVLGISSYTFAQDPVAQKYAGVITPKLAKKHLKILSSDKFEGRETGKAGGQKAADYIAGEFKKLGLTAPVNGSYFQDVPLVETAFEVNSFTANGTNLTIGKDFIFTGSGASKTITASDIVFAGYGITTDNYDDLKNSNIQGKVVMLINKGEPMTNGVSVISKTATPSDWTTSRSKRLQNIMSKGPALILAVSPDVSNSLKQYRPASGRLSLKKENTAPSTRPGSAAIVYITPETANLILKNSGKTFDGLKSSIDNSGAAQTQTLKSDINMNYGPSLKDVKSVNVLGYLEGSDLKNEVLVFSAHYDHIGLTTDGGKDKVNNGADDDGSGTTGVLEIARAYAKAKKEGKGPRRSILFLLVTGEEKGLLGSEWYSEHPVFPMANTVTDLNIDMIGRVGEEYKGSADSANYCYLIGSDKLSTDLHKISENANAVYTKMKIDYKYNDPKDPERIYYRSDHYNFAKHGVPIVFYFNGVHEDYHKPSDEFKKINFPLLTKRAQLVFFTGWDLANRDKRPVVDVKNDMPNSR</sequence>
<organism evidence="3 4">
    <name type="scientific">Daejeonella lutea</name>
    <dbReference type="NCBI Taxonomy" id="572036"/>
    <lineage>
        <taxon>Bacteria</taxon>
        <taxon>Pseudomonadati</taxon>
        <taxon>Bacteroidota</taxon>
        <taxon>Sphingobacteriia</taxon>
        <taxon>Sphingobacteriales</taxon>
        <taxon>Sphingobacteriaceae</taxon>
        <taxon>Daejeonella</taxon>
    </lineage>
</organism>
<accession>A0A1T5E7W0</accession>
<gene>
    <name evidence="3" type="ORF">SAMN05661099_2781</name>
</gene>
<name>A0A1T5E7W0_9SPHI</name>
<keyword evidence="3" id="KW-0645">Protease</keyword>
<dbReference type="InterPro" id="IPR045175">
    <property type="entry name" value="M28_fam"/>
</dbReference>
<dbReference type="Pfam" id="PF04389">
    <property type="entry name" value="Peptidase_M28"/>
    <property type="match status" value="1"/>
</dbReference>
<evidence type="ECO:0000256" key="1">
    <source>
        <dbReference type="SAM" id="SignalP"/>
    </source>
</evidence>
<dbReference type="SUPFAM" id="SSF53187">
    <property type="entry name" value="Zn-dependent exopeptidases"/>
    <property type="match status" value="1"/>
</dbReference>
<dbReference type="GO" id="GO:0004180">
    <property type="term" value="F:carboxypeptidase activity"/>
    <property type="evidence" value="ECO:0007669"/>
    <property type="project" value="UniProtKB-KW"/>
</dbReference>